<sequence>MKRLLFLFSSIILMSNAHSQITFNASAPSTGSPGGNRATIFITGPTTGDQLRTFIQANPAAGSVVNRDITFSAELKIQGAGTLTDNNAVYHFPGIFRYAPQSGVTVTFTDVTIHYTGNAKGHSYNFAYTANFTRVFYLLGVTSGRSDFFNNGNYTFNFEDVTFSGYGGSDFLHFQTNTTLENITINANSALNFEPGARSAGDTEIIRNLKLRGVTQIVGGSGANGDFKAFDMDWSATNWRFSQRSVDFFLVNPIKPAGWTGYTGSASRVKEYYTHDVLVTDENLSPLNNLNVLLYNNDSNSFDYNLNTDANGEIPTQEILKIDNSVSLNFDRGTSTLVVADYLKNYYSLTRDFTQPITDNVLITDDEFISETNTTTVAGYSGITINHAAKTLTISTNRTLCEVYDFLKLNKINNLTQPDISTFFATPSENIIDINDYQLILSGSAVLSPCDKFVKVESDVTSSIADINNLDVGLEDATQFLKFISISNIISANLSITDLNTNTDFLTETNFTGISNSVTTFASNQVRLEVTRDGYTTWATIQDFSGPQGIYQFVAYQAPIEDPSTSINQEEMIFLAKKILQKNVGILKTINGTNPTLNITNITQNSTIEATEERQIEILNLLKRILTKTTAIKKGI</sequence>
<gene>
    <name evidence="2" type="ORF">T190607A01A_80004</name>
</gene>
<feature type="signal peptide" evidence="1">
    <location>
        <begin position="1"/>
        <end position="19"/>
    </location>
</feature>
<evidence type="ECO:0000313" key="3">
    <source>
        <dbReference type="Proteomes" id="UP001497416"/>
    </source>
</evidence>
<organism evidence="2 3">
    <name type="scientific">Tenacibaculum platacis</name>
    <dbReference type="NCBI Taxonomy" id="3137852"/>
    <lineage>
        <taxon>Bacteria</taxon>
        <taxon>Pseudomonadati</taxon>
        <taxon>Bacteroidota</taxon>
        <taxon>Flavobacteriia</taxon>
        <taxon>Flavobacteriales</taxon>
        <taxon>Flavobacteriaceae</taxon>
        <taxon>Tenacibaculum</taxon>
    </lineage>
</organism>
<dbReference type="EMBL" id="CAXIXY010000010">
    <property type="protein sequence ID" value="CAL2094753.1"/>
    <property type="molecule type" value="Genomic_DNA"/>
</dbReference>
<keyword evidence="3" id="KW-1185">Reference proteome</keyword>
<dbReference type="Proteomes" id="UP001497416">
    <property type="component" value="Unassembled WGS sequence"/>
</dbReference>
<protein>
    <submittedName>
        <fullName evidence="2">Uncharacterized protein</fullName>
    </submittedName>
</protein>
<keyword evidence="1" id="KW-0732">Signal</keyword>
<accession>A0ABM9P6D7</accession>
<evidence type="ECO:0000313" key="2">
    <source>
        <dbReference type="EMBL" id="CAL2094753.1"/>
    </source>
</evidence>
<name>A0ABM9P6D7_9FLAO</name>
<reference evidence="2 3" key="1">
    <citation type="submission" date="2024-05" db="EMBL/GenBank/DDBJ databases">
        <authorList>
            <person name="Duchaud E."/>
        </authorList>
    </citation>
    <scope>NUCLEOTIDE SEQUENCE [LARGE SCALE GENOMIC DNA]</scope>
    <source>
        <strain evidence="2">Ena-SAMPLE-TAB-13-05-2024-13:56:06:370-140302</strain>
    </source>
</reference>
<dbReference type="RefSeq" id="WP_348714052.1">
    <property type="nucleotide sequence ID" value="NZ_CAXIXY010000010.1"/>
</dbReference>
<proteinExistence type="predicted"/>
<evidence type="ECO:0000256" key="1">
    <source>
        <dbReference type="SAM" id="SignalP"/>
    </source>
</evidence>
<feature type="chain" id="PRO_5045744539" evidence="1">
    <location>
        <begin position="20"/>
        <end position="636"/>
    </location>
</feature>
<comment type="caution">
    <text evidence="2">The sequence shown here is derived from an EMBL/GenBank/DDBJ whole genome shotgun (WGS) entry which is preliminary data.</text>
</comment>